<dbReference type="Proteomes" id="UP000825935">
    <property type="component" value="Chromosome 4"/>
</dbReference>
<dbReference type="PANTHER" id="PTHR33645:SF2">
    <property type="entry name" value="FAMILY PROTEIN, PUTATIVE (DUF3754)-RELATED"/>
    <property type="match status" value="1"/>
</dbReference>
<organism evidence="1 2">
    <name type="scientific">Ceratopteris richardii</name>
    <name type="common">Triangle waterfern</name>
    <dbReference type="NCBI Taxonomy" id="49495"/>
    <lineage>
        <taxon>Eukaryota</taxon>
        <taxon>Viridiplantae</taxon>
        <taxon>Streptophyta</taxon>
        <taxon>Embryophyta</taxon>
        <taxon>Tracheophyta</taxon>
        <taxon>Polypodiopsida</taxon>
        <taxon>Polypodiidae</taxon>
        <taxon>Polypodiales</taxon>
        <taxon>Pteridineae</taxon>
        <taxon>Pteridaceae</taxon>
        <taxon>Parkerioideae</taxon>
        <taxon>Ceratopteris</taxon>
    </lineage>
</organism>
<dbReference type="Pfam" id="PF12576">
    <property type="entry name" value="DUF3754"/>
    <property type="match status" value="1"/>
</dbReference>
<dbReference type="EMBL" id="CM035409">
    <property type="protein sequence ID" value="KAH7438192.1"/>
    <property type="molecule type" value="Genomic_DNA"/>
</dbReference>
<reference evidence="1" key="1">
    <citation type="submission" date="2021-08" db="EMBL/GenBank/DDBJ databases">
        <title>WGS assembly of Ceratopteris richardii.</title>
        <authorList>
            <person name="Marchant D.B."/>
            <person name="Chen G."/>
            <person name="Jenkins J."/>
            <person name="Shu S."/>
            <person name="Leebens-Mack J."/>
            <person name="Grimwood J."/>
            <person name="Schmutz J."/>
            <person name="Soltis P."/>
            <person name="Soltis D."/>
            <person name="Chen Z.-H."/>
        </authorList>
    </citation>
    <scope>NUCLEOTIDE SEQUENCE</scope>
    <source>
        <strain evidence="1">Whitten #5841</strain>
        <tissue evidence="1">Leaf</tissue>
    </source>
</reference>
<dbReference type="InterPro" id="IPR022227">
    <property type="entry name" value="DUF3754"/>
</dbReference>
<accession>A0A8T2UWU5</accession>
<dbReference type="EMBL" id="CM035409">
    <property type="protein sequence ID" value="KAH7438193.1"/>
    <property type="molecule type" value="Genomic_DNA"/>
</dbReference>
<dbReference type="AlphaFoldDB" id="A0A8T2UWU5"/>
<gene>
    <name evidence="1" type="ORF">KP509_04G004600</name>
</gene>
<sequence>MIRSCSLTYAPASPIGCTVSTTISPSRFRGCKLQCSAAQQDVQLRLEQPGTIEDVRPGSQEGYFDNYELRCSDGAFRPSASGAVQDGGIRKVAEISNLDQLNDIVGSITDGESGSDDTPVEPAFDEENDAEIPLDDEPFEPITKISVPRQKYIPVPKVSLVRALVNSFDNEKRKSEFLMICSLLDFILHAEHKTILEQMRLDYRITRSALKKRRESSKKISYEQNKSRNNENMLKKLWHFLRRRKESSNSTSNQLADSFQSQANDLIVPSDLGSPSLNKENLGQGMHSSLVNNGGAFTRDSGVSSRSNISASLDDTVRNSAMAAARFQRTFLKLLKNAQFQGLSTRDLQLTSALNTDYLLTLPIEVDWKYTSSAVAIIFRRGYASERQEGLLFGAKLDYLQSLLLRKIFNWFSKPLFRGGRWINQQLKRSKRSNGSKSWTEEFAEWLKEPLKPQTDDDAPDLLAESLTDEEKVNYFPIWIAAQQAVPRYEAFLSSVGSRGMLLRKILMWMRILPASAAKLPLDSIMDARSLDSPLRGSNIARISMRDIWAPASKMVCGNNLWKQLRAAISVFFSRSTLQEPAYKELVLLYNVPSTDNDDKEYKIPELQLKIYGKIPIPDLKVIFPNKKLSFRILDTVRLDIATIIGLLAFLINYRFDNFLSSPSAFVLDIIASLALVVYITRVTLGYKQTYDRYQLLVNKTLYEKTLASGFGAAHFLVDASEQQQFKECALALALLLNKRNNKLETSTSLASRCEDFLFDHFKEQVEMPIDDALAILSRLELIEQKPTAATNTPDSQALEARPHAESMAALRERWADVVADDSLLANFLCSLYQTSVH</sequence>
<name>A0A8T2UWU5_CERRI</name>
<keyword evidence="2" id="KW-1185">Reference proteome</keyword>
<proteinExistence type="predicted"/>
<protein>
    <submittedName>
        <fullName evidence="1">Uncharacterized protein</fullName>
    </submittedName>
</protein>
<dbReference type="OMA" id="ANACERF"/>
<evidence type="ECO:0000313" key="1">
    <source>
        <dbReference type="EMBL" id="KAH7438193.1"/>
    </source>
</evidence>
<dbReference type="PANTHER" id="PTHR33645">
    <property type="entry name" value="AMINOPEPTIDASE (DUF3754)"/>
    <property type="match status" value="1"/>
</dbReference>
<dbReference type="OrthoDB" id="2020015at2759"/>
<comment type="caution">
    <text evidence="1">The sequence shown here is derived from an EMBL/GenBank/DDBJ whole genome shotgun (WGS) entry which is preliminary data.</text>
</comment>
<evidence type="ECO:0000313" key="2">
    <source>
        <dbReference type="Proteomes" id="UP000825935"/>
    </source>
</evidence>